<evidence type="ECO:0000256" key="5">
    <source>
        <dbReference type="ARBA" id="ARBA00022801"/>
    </source>
</evidence>
<keyword evidence="11" id="KW-1185">Reference proteome</keyword>
<accession>A0A0K0G1N3</accession>
<dbReference type="AlphaFoldDB" id="A0A0K0G1N3"/>
<feature type="binding site" evidence="9">
    <location>
        <position position="225"/>
    </location>
    <ligand>
        <name>Ca(2+)</name>
        <dbReference type="ChEBI" id="CHEBI:29108"/>
        <label>1</label>
    </ligand>
</feature>
<dbReference type="GO" id="GO:0031012">
    <property type="term" value="C:extracellular matrix"/>
    <property type="evidence" value="ECO:0007669"/>
    <property type="project" value="InterPro"/>
</dbReference>
<feature type="domain" description="Peptidase metallopeptidase" evidence="10">
    <location>
        <begin position="112"/>
        <end position="293"/>
    </location>
</feature>
<dbReference type="Pfam" id="PF00413">
    <property type="entry name" value="Peptidase_M10"/>
    <property type="match status" value="1"/>
</dbReference>
<feature type="binding site" evidence="9">
    <location>
        <position position="205"/>
    </location>
    <ligand>
        <name>Zn(2+)</name>
        <dbReference type="ChEBI" id="CHEBI:29105"/>
        <label>1</label>
    </ligand>
</feature>
<evidence type="ECO:0000256" key="9">
    <source>
        <dbReference type="PIRSR" id="PIRSR621190-2"/>
    </source>
</evidence>
<comment type="similarity">
    <text evidence="1">Belongs to the peptidase M10A family.</text>
</comment>
<dbReference type="GO" id="GO:0005615">
    <property type="term" value="C:extracellular space"/>
    <property type="evidence" value="ECO:0007669"/>
    <property type="project" value="TreeGrafter"/>
</dbReference>
<evidence type="ECO:0000313" key="12">
    <source>
        <dbReference type="WBParaSite" id="SVE_1862400.1"/>
    </source>
</evidence>
<dbReference type="GO" id="GO:0030574">
    <property type="term" value="P:collagen catabolic process"/>
    <property type="evidence" value="ECO:0007669"/>
    <property type="project" value="TreeGrafter"/>
</dbReference>
<feature type="binding site" evidence="9">
    <location>
        <position position="227"/>
    </location>
    <ligand>
        <name>Ca(2+)</name>
        <dbReference type="ChEBI" id="CHEBI:29108"/>
        <label>3</label>
    </ligand>
</feature>
<feature type="binding site" evidence="9">
    <location>
        <position position="185"/>
    </location>
    <ligand>
        <name>Zn(2+)</name>
        <dbReference type="ChEBI" id="CHEBI:29105"/>
        <label>1</label>
    </ligand>
</feature>
<keyword evidence="3 9" id="KW-0479">Metal-binding</keyword>
<feature type="binding site" description="in inhibited form" evidence="9">
    <location>
        <position position="87"/>
    </location>
    <ligand>
        <name>Zn(2+)</name>
        <dbReference type="ChEBI" id="CHEBI:29105"/>
        <label>2</label>
        <note>catalytic</note>
    </ligand>
</feature>
<feature type="binding site" evidence="9">
    <location>
        <position position="265"/>
    </location>
    <ligand>
        <name>Zn(2+)</name>
        <dbReference type="ChEBI" id="CHEBI:29105"/>
        <label>2</label>
        <note>catalytic</note>
    </ligand>
</feature>
<dbReference type="Pfam" id="PF01471">
    <property type="entry name" value="PG_binding_1"/>
    <property type="match status" value="1"/>
</dbReference>
<evidence type="ECO:0000256" key="4">
    <source>
        <dbReference type="ARBA" id="ARBA00022729"/>
    </source>
</evidence>
<feature type="binding site" evidence="9">
    <location>
        <position position="192"/>
    </location>
    <ligand>
        <name>Ca(2+)</name>
        <dbReference type="ChEBI" id="CHEBI:29108"/>
        <label>3</label>
    </ligand>
</feature>
<keyword evidence="2" id="KW-0645">Protease</keyword>
<reference evidence="11" key="1">
    <citation type="submission" date="2014-07" db="EMBL/GenBank/DDBJ databases">
        <authorList>
            <person name="Martin A.A"/>
            <person name="De Silva N."/>
        </authorList>
    </citation>
    <scope>NUCLEOTIDE SEQUENCE</scope>
</reference>
<dbReference type="InterPro" id="IPR021190">
    <property type="entry name" value="Pept_M10A"/>
</dbReference>
<organism evidence="11 12">
    <name type="scientific">Strongyloides venezuelensis</name>
    <name type="common">Threadworm</name>
    <dbReference type="NCBI Taxonomy" id="75913"/>
    <lineage>
        <taxon>Eukaryota</taxon>
        <taxon>Metazoa</taxon>
        <taxon>Ecdysozoa</taxon>
        <taxon>Nematoda</taxon>
        <taxon>Chromadorea</taxon>
        <taxon>Rhabditida</taxon>
        <taxon>Tylenchina</taxon>
        <taxon>Panagrolaimomorpha</taxon>
        <taxon>Strongyloidoidea</taxon>
        <taxon>Strongyloididae</taxon>
        <taxon>Strongyloides</taxon>
    </lineage>
</organism>
<dbReference type="InterPro" id="IPR033739">
    <property type="entry name" value="M10A_MMP"/>
</dbReference>
<dbReference type="SUPFAM" id="SSF47090">
    <property type="entry name" value="PGBD-like"/>
    <property type="match status" value="1"/>
</dbReference>
<evidence type="ECO:0000256" key="1">
    <source>
        <dbReference type="ARBA" id="ARBA00010370"/>
    </source>
</evidence>
<feature type="binding site" evidence="9">
    <location>
        <position position="131"/>
    </location>
    <ligand>
        <name>Ca(2+)</name>
        <dbReference type="ChEBI" id="CHEBI:29108"/>
        <label>1</label>
    </ligand>
</feature>
<dbReference type="InterPro" id="IPR036365">
    <property type="entry name" value="PGBD-like_sf"/>
</dbReference>
<feature type="binding site" evidence="9">
    <location>
        <position position="251"/>
    </location>
    <ligand>
        <name>Zn(2+)</name>
        <dbReference type="ChEBI" id="CHEBI:29105"/>
        <label>2</label>
        <note>catalytic</note>
    </ligand>
</feature>
<protein>
    <submittedName>
        <fullName evidence="12">FI21212p1 (inferred by orthology to a D. melanogaster protein)</fullName>
    </submittedName>
</protein>
<evidence type="ECO:0000256" key="6">
    <source>
        <dbReference type="ARBA" id="ARBA00022833"/>
    </source>
</evidence>
<keyword evidence="4" id="KW-0732">Signal</keyword>
<comment type="cofactor">
    <cofactor evidence="9">
        <name>Ca(2+)</name>
        <dbReference type="ChEBI" id="CHEBI:29108"/>
    </cofactor>
    <text evidence="9">Can bind about 5 Ca(2+) ions per subunit.</text>
</comment>
<dbReference type="STRING" id="75913.A0A0K0G1N3"/>
<feature type="binding site" evidence="9">
    <location>
        <position position="175"/>
    </location>
    <ligand>
        <name>Ca(2+)</name>
        <dbReference type="ChEBI" id="CHEBI:29108"/>
        <label>2</label>
    </ligand>
</feature>
<feature type="binding site" evidence="9">
    <location>
        <position position="220"/>
    </location>
    <ligand>
        <name>Ca(2+)</name>
        <dbReference type="ChEBI" id="CHEBI:29108"/>
        <label>2</label>
    </ligand>
</feature>
<keyword evidence="9" id="KW-0106">Calcium</keyword>
<dbReference type="WBParaSite" id="SVE_1862400.1">
    <property type="protein sequence ID" value="SVE_1862400.1"/>
    <property type="gene ID" value="SVE_1862400"/>
</dbReference>
<feature type="binding site" evidence="9">
    <location>
        <position position="227"/>
    </location>
    <ligand>
        <name>Ca(2+)</name>
        <dbReference type="ChEBI" id="CHEBI:29108"/>
        <label>1</label>
    </ligand>
</feature>
<dbReference type="InterPro" id="IPR002477">
    <property type="entry name" value="Peptidoglycan-bd-like"/>
</dbReference>
<dbReference type="SUPFAM" id="SSF55486">
    <property type="entry name" value="Metalloproteases ('zincins'), catalytic domain"/>
    <property type="match status" value="1"/>
</dbReference>
<evidence type="ECO:0000256" key="7">
    <source>
        <dbReference type="ARBA" id="ARBA00023049"/>
    </source>
</evidence>
<feature type="binding site" evidence="9">
    <location>
        <position position="247"/>
    </location>
    <ligand>
        <name>Zn(2+)</name>
        <dbReference type="ChEBI" id="CHEBI:29105"/>
        <label>2</label>
        <note>catalytic</note>
    </ligand>
</feature>
<feature type="binding site" evidence="9">
    <location>
        <position position="187"/>
    </location>
    <ligand>
        <name>Zn(2+)</name>
        <dbReference type="ChEBI" id="CHEBI:29105"/>
        <label>1</label>
    </ligand>
</feature>
<comment type="cofactor">
    <cofactor evidence="9">
        <name>Zn(2+)</name>
        <dbReference type="ChEBI" id="CHEBI:29105"/>
    </cofactor>
    <text evidence="9">Binds 2 Zn(2+) ions per subunit.</text>
</comment>
<dbReference type="GO" id="GO:0030198">
    <property type="term" value="P:extracellular matrix organization"/>
    <property type="evidence" value="ECO:0007669"/>
    <property type="project" value="TreeGrafter"/>
</dbReference>
<dbReference type="CDD" id="cd04278">
    <property type="entry name" value="ZnMc_MMP"/>
    <property type="match status" value="1"/>
</dbReference>
<evidence type="ECO:0000313" key="11">
    <source>
        <dbReference type="Proteomes" id="UP000035680"/>
    </source>
</evidence>
<dbReference type="GO" id="GO:0008270">
    <property type="term" value="F:zinc ion binding"/>
    <property type="evidence" value="ECO:0007669"/>
    <property type="project" value="InterPro"/>
</dbReference>
<feature type="binding site" evidence="9">
    <location>
        <position position="257"/>
    </location>
    <ligand>
        <name>Zn(2+)</name>
        <dbReference type="ChEBI" id="CHEBI:29105"/>
        <label>2</label>
        <note>catalytic</note>
    </ligand>
</feature>
<feature type="active site" evidence="8">
    <location>
        <position position="248"/>
    </location>
</feature>
<keyword evidence="6 9" id="KW-0862">Zinc</keyword>
<dbReference type="SMART" id="SM00235">
    <property type="entry name" value="ZnMc"/>
    <property type="match status" value="1"/>
</dbReference>
<keyword evidence="5" id="KW-0378">Hydrolase</keyword>
<sequence length="478" mass="55250">MGEDYFNNDNMGLKLPNSMTKYDIVSLDNPDIYNAVNYLNLYGYIHNSLPTTKEFSHAIKRFQDFNSLDVTGTLDLETIYTMGKPRCGNPDFIKSHVQRRSKRFQTVAKWENKIKDGELSLKWYIGSYTKDMTRNDLRQTVQKAFHVWSSQHKLHTVPKKFVLSFNEAEGESDADIVIKFAEGEHGDSKSFDGPGSPNKGNILAHTFFPNKQVHLKLNGDIHLDDYEFWVSENSRKEGVNLLQVLIHEIGHSLGLGHSKKKQSVMFLQYKRDHGSRPKLDIDDMCGLYWTYIGKNEMCLQYFTLSDISVHHTSNDYDEIVVSDQFIEEGNLIDKPPPDSGTSKMSSFKNIKKIFKNTEVPLCKHDPRIQKHFKLMLRKHLSFDEESSTIKSQMMCAFYEGFHKTFNTGILLDMEKIRIQYQLHYAKYLSFVNGMPSGDNNNDIDTSSTSPLLNSSFYNEEYFDNLLQFLYNETGEINI</sequence>
<feature type="binding site" evidence="9">
    <location>
        <position position="224"/>
    </location>
    <ligand>
        <name>Ca(2+)</name>
        <dbReference type="ChEBI" id="CHEBI:29108"/>
        <label>3</label>
    </ligand>
</feature>
<dbReference type="InterPro" id="IPR006026">
    <property type="entry name" value="Peptidase_Metallo"/>
</dbReference>
<dbReference type="InterPro" id="IPR024079">
    <property type="entry name" value="MetalloPept_cat_dom_sf"/>
</dbReference>
<dbReference type="GO" id="GO:0004222">
    <property type="term" value="F:metalloendopeptidase activity"/>
    <property type="evidence" value="ECO:0007669"/>
    <property type="project" value="InterPro"/>
</dbReference>
<dbReference type="GO" id="GO:0006508">
    <property type="term" value="P:proteolysis"/>
    <property type="evidence" value="ECO:0007669"/>
    <property type="project" value="UniProtKB-KW"/>
</dbReference>
<keyword evidence="7" id="KW-0482">Metalloprotease</keyword>
<proteinExistence type="inferred from homology"/>
<dbReference type="InterPro" id="IPR001818">
    <property type="entry name" value="Pept_M10_metallopeptidase"/>
</dbReference>
<feature type="binding site" evidence="9">
    <location>
        <position position="222"/>
    </location>
    <ligand>
        <name>Zn(2+)</name>
        <dbReference type="ChEBI" id="CHEBI:29105"/>
        <label>1</label>
    </ligand>
</feature>
<evidence type="ECO:0000256" key="8">
    <source>
        <dbReference type="PIRSR" id="PIRSR621190-1"/>
    </source>
</evidence>
<name>A0A0K0G1N3_STRVS</name>
<dbReference type="Gene3D" id="3.40.390.10">
    <property type="entry name" value="Collagenase (Catalytic Domain)"/>
    <property type="match status" value="1"/>
</dbReference>
<evidence type="ECO:0000256" key="2">
    <source>
        <dbReference type="ARBA" id="ARBA00022670"/>
    </source>
</evidence>
<dbReference type="PANTHER" id="PTHR10201">
    <property type="entry name" value="MATRIX METALLOPROTEINASE"/>
    <property type="match status" value="1"/>
</dbReference>
<reference evidence="12" key="2">
    <citation type="submission" date="2015-08" db="UniProtKB">
        <authorList>
            <consortium name="WormBaseParasite"/>
        </authorList>
    </citation>
    <scope>IDENTIFICATION</scope>
</reference>
<dbReference type="PRINTS" id="PR00138">
    <property type="entry name" value="MATRIXIN"/>
</dbReference>
<evidence type="ECO:0000256" key="3">
    <source>
        <dbReference type="ARBA" id="ARBA00022723"/>
    </source>
</evidence>
<dbReference type="PANTHER" id="PTHR10201:SF291">
    <property type="entry name" value="MATRIX METALLOPROTEINASE 1, ISOFORM C-RELATED"/>
    <property type="match status" value="1"/>
</dbReference>
<evidence type="ECO:0000259" key="10">
    <source>
        <dbReference type="SMART" id="SM00235"/>
    </source>
</evidence>
<dbReference type="Proteomes" id="UP000035680">
    <property type="component" value="Unassembled WGS sequence"/>
</dbReference>
<feature type="binding site" evidence="9">
    <location>
        <position position="193"/>
    </location>
    <ligand>
        <name>Ca(2+)</name>
        <dbReference type="ChEBI" id="CHEBI:29108"/>
        <label>3</label>
    </ligand>
</feature>